<keyword evidence="6" id="KW-0198">Cysteine biosynthesis</keyword>
<dbReference type="FunFam" id="3.40.50.1100:FF:000016">
    <property type="entry name" value="Cysteine synthase A"/>
    <property type="match status" value="1"/>
</dbReference>
<evidence type="ECO:0000256" key="4">
    <source>
        <dbReference type="ARBA" id="ARBA00022679"/>
    </source>
</evidence>
<dbReference type="EMBL" id="JADGJW010001334">
    <property type="protein sequence ID" value="KAJ3204147.1"/>
    <property type="molecule type" value="Genomic_DNA"/>
</dbReference>
<gene>
    <name evidence="8" type="ORF">HK099_001253</name>
</gene>
<dbReference type="CDD" id="cd01561">
    <property type="entry name" value="CBS_like"/>
    <property type="match status" value="1"/>
</dbReference>
<name>A0AAD5TYM6_9FUNG</name>
<reference evidence="8" key="1">
    <citation type="submission" date="2020-05" db="EMBL/GenBank/DDBJ databases">
        <title>Phylogenomic resolution of chytrid fungi.</title>
        <authorList>
            <person name="Stajich J.E."/>
            <person name="Amses K."/>
            <person name="Simmons R."/>
            <person name="Seto K."/>
            <person name="Myers J."/>
            <person name="Bonds A."/>
            <person name="Quandt C.A."/>
            <person name="Barry K."/>
            <person name="Liu P."/>
            <person name="Grigoriev I."/>
            <person name="Longcore J.E."/>
            <person name="James T.Y."/>
        </authorList>
    </citation>
    <scope>NUCLEOTIDE SEQUENCE</scope>
    <source>
        <strain evidence="8">JEL0476</strain>
    </source>
</reference>
<dbReference type="SUPFAM" id="SSF53686">
    <property type="entry name" value="Tryptophan synthase beta subunit-like PLP-dependent enzymes"/>
    <property type="match status" value="1"/>
</dbReference>
<proteinExistence type="inferred from homology"/>
<sequence length="407" mass="44711">MNKVVAKPIFHILVGIIITLTTTKILERIRKKKKNSTTTTDEEGFEMEMNKNNKNKTNYHNSIVSLVGNTPMLRIKSLSEATGCDIVGKAEFMSIGGSSKDRVALFIINEAEKDGLIKPYTGSTIFEGTVGSTGISLALIAKAKGYNCHIVMPDDQSEEKYLLLNSLGATVEKVRPCSIVDKNHFVNVAKRRANEMNNEPDKLSDQFESNANFKAHYTTTGPEIFKQTGGNIDAFVMGAGTGGTLAGVSSYLKPLIPSIKIVLADPQGSGLHAKVKHNVLYSPFEKEGSRKRHQVDTIVEGMGQNRRTKNIDKLFENHLIDDSVKVKDIEALEMSRYVMKNDGLFIGSSTSVNLVAAYRCAKALGPGHTIVTILCDNGLRHLTKFWNDEYCKKLGLVSKGNALELLN</sequence>
<keyword evidence="5" id="KW-0663">Pyridoxal phosphate</keyword>
<dbReference type="PANTHER" id="PTHR10314">
    <property type="entry name" value="CYSTATHIONINE BETA-SYNTHASE"/>
    <property type="match status" value="1"/>
</dbReference>
<keyword evidence="9" id="KW-1185">Reference proteome</keyword>
<dbReference type="GO" id="GO:0019344">
    <property type="term" value="P:cysteine biosynthetic process"/>
    <property type="evidence" value="ECO:0007669"/>
    <property type="project" value="UniProtKB-KW"/>
</dbReference>
<evidence type="ECO:0000256" key="5">
    <source>
        <dbReference type="ARBA" id="ARBA00022898"/>
    </source>
</evidence>
<comment type="caution">
    <text evidence="8">The sequence shown here is derived from an EMBL/GenBank/DDBJ whole genome shotgun (WGS) entry which is preliminary data.</text>
</comment>
<evidence type="ECO:0000256" key="6">
    <source>
        <dbReference type="ARBA" id="ARBA00023192"/>
    </source>
</evidence>
<evidence type="ECO:0000259" key="7">
    <source>
        <dbReference type="Pfam" id="PF00291"/>
    </source>
</evidence>
<dbReference type="Pfam" id="PF00291">
    <property type="entry name" value="PALP"/>
    <property type="match status" value="1"/>
</dbReference>
<organism evidence="8 9">
    <name type="scientific">Clydaea vesicula</name>
    <dbReference type="NCBI Taxonomy" id="447962"/>
    <lineage>
        <taxon>Eukaryota</taxon>
        <taxon>Fungi</taxon>
        <taxon>Fungi incertae sedis</taxon>
        <taxon>Chytridiomycota</taxon>
        <taxon>Chytridiomycota incertae sedis</taxon>
        <taxon>Chytridiomycetes</taxon>
        <taxon>Lobulomycetales</taxon>
        <taxon>Lobulomycetaceae</taxon>
        <taxon>Clydaea</taxon>
    </lineage>
</organism>
<evidence type="ECO:0000256" key="2">
    <source>
        <dbReference type="ARBA" id="ARBA00007103"/>
    </source>
</evidence>
<evidence type="ECO:0000256" key="1">
    <source>
        <dbReference type="ARBA" id="ARBA00001933"/>
    </source>
</evidence>
<dbReference type="GO" id="GO:0016740">
    <property type="term" value="F:transferase activity"/>
    <property type="evidence" value="ECO:0007669"/>
    <property type="project" value="UniProtKB-KW"/>
</dbReference>
<dbReference type="Proteomes" id="UP001211065">
    <property type="component" value="Unassembled WGS sequence"/>
</dbReference>
<evidence type="ECO:0000313" key="9">
    <source>
        <dbReference type="Proteomes" id="UP001211065"/>
    </source>
</evidence>
<keyword evidence="4" id="KW-0808">Transferase</keyword>
<comment type="similarity">
    <text evidence="2">Belongs to the cysteine synthase/cystathionine beta-synthase family.</text>
</comment>
<comment type="cofactor">
    <cofactor evidence="1">
        <name>pyridoxal 5'-phosphate</name>
        <dbReference type="ChEBI" id="CHEBI:597326"/>
    </cofactor>
</comment>
<accession>A0AAD5TYM6</accession>
<evidence type="ECO:0000313" key="8">
    <source>
        <dbReference type="EMBL" id="KAJ3204147.1"/>
    </source>
</evidence>
<protein>
    <recommendedName>
        <fullName evidence="7">Tryptophan synthase beta chain-like PALP domain-containing protein</fullName>
    </recommendedName>
</protein>
<dbReference type="InterPro" id="IPR036052">
    <property type="entry name" value="TrpB-like_PALP_sf"/>
</dbReference>
<keyword evidence="3" id="KW-0028">Amino-acid biosynthesis</keyword>
<dbReference type="AlphaFoldDB" id="A0AAD5TYM6"/>
<evidence type="ECO:0000256" key="3">
    <source>
        <dbReference type="ARBA" id="ARBA00022605"/>
    </source>
</evidence>
<dbReference type="Gene3D" id="3.40.50.1100">
    <property type="match status" value="2"/>
</dbReference>
<dbReference type="InterPro" id="IPR001926">
    <property type="entry name" value="TrpB-like_PALP"/>
</dbReference>
<feature type="domain" description="Tryptophan synthase beta chain-like PALP" evidence="7">
    <location>
        <begin position="66"/>
        <end position="376"/>
    </location>
</feature>
<dbReference type="InterPro" id="IPR050214">
    <property type="entry name" value="Cys_Synth/Cystath_Beta-Synth"/>
</dbReference>